<sequence>MTKETVKQFAIRSTKESAELERRTVPAGHVRSERVERFLAERRQRG</sequence>
<dbReference type="RefSeq" id="WP_167041309.1">
    <property type="nucleotide sequence ID" value="NZ_BAAANA010000003.1"/>
</dbReference>
<evidence type="ECO:0000313" key="2">
    <source>
        <dbReference type="Proteomes" id="UP000543598"/>
    </source>
</evidence>
<name>A0A7Y2LY67_9MICO</name>
<protein>
    <submittedName>
        <fullName evidence="1">Uncharacterized protein</fullName>
    </submittedName>
</protein>
<proteinExistence type="predicted"/>
<evidence type="ECO:0000313" key="1">
    <source>
        <dbReference type="EMBL" id="NNH02584.1"/>
    </source>
</evidence>
<dbReference type="EMBL" id="JABEMB010000001">
    <property type="protein sequence ID" value="NNH02584.1"/>
    <property type="molecule type" value="Genomic_DNA"/>
</dbReference>
<dbReference type="Proteomes" id="UP000543598">
    <property type="component" value="Unassembled WGS sequence"/>
</dbReference>
<keyword evidence="2" id="KW-1185">Reference proteome</keyword>
<accession>A0A7Y2LY67</accession>
<organism evidence="1 2">
    <name type="scientific">Microbacterium ulmi</name>
    <dbReference type="NCBI Taxonomy" id="179095"/>
    <lineage>
        <taxon>Bacteria</taxon>
        <taxon>Bacillati</taxon>
        <taxon>Actinomycetota</taxon>
        <taxon>Actinomycetes</taxon>
        <taxon>Micrococcales</taxon>
        <taxon>Microbacteriaceae</taxon>
        <taxon>Microbacterium</taxon>
    </lineage>
</organism>
<comment type="caution">
    <text evidence="1">The sequence shown here is derived from an EMBL/GenBank/DDBJ whole genome shotgun (WGS) entry which is preliminary data.</text>
</comment>
<dbReference type="AlphaFoldDB" id="A0A7Y2LY67"/>
<gene>
    <name evidence="1" type="ORF">HLA99_01710</name>
</gene>
<reference evidence="1 2" key="1">
    <citation type="submission" date="2020-05" db="EMBL/GenBank/DDBJ databases">
        <title>MicrobeNet Type strains.</title>
        <authorList>
            <person name="Nicholson A.C."/>
        </authorList>
    </citation>
    <scope>NUCLEOTIDE SEQUENCE [LARGE SCALE GENOMIC DNA]</scope>
    <source>
        <strain evidence="1 2">JCM 14282</strain>
    </source>
</reference>